<dbReference type="Proteomes" id="UP000031258">
    <property type="component" value="Unassembled WGS sequence"/>
</dbReference>
<evidence type="ECO:0000259" key="1">
    <source>
        <dbReference type="Pfam" id="PF03432"/>
    </source>
</evidence>
<dbReference type="Pfam" id="PF03432">
    <property type="entry name" value="Relaxase"/>
    <property type="match status" value="1"/>
</dbReference>
<organism evidence="2 3">
    <name type="scientific">Candidatus Jidaibacter acanthamoebae</name>
    <dbReference type="NCBI Taxonomy" id="86105"/>
    <lineage>
        <taxon>Bacteria</taxon>
        <taxon>Pseudomonadati</taxon>
        <taxon>Pseudomonadota</taxon>
        <taxon>Alphaproteobacteria</taxon>
        <taxon>Rickettsiales</taxon>
        <taxon>Candidatus Midichloriaceae</taxon>
        <taxon>Candidatus Jidaibacter</taxon>
    </lineage>
</organism>
<reference evidence="2 3" key="1">
    <citation type="submission" date="2014-11" db="EMBL/GenBank/DDBJ databases">
        <title>A Rickettsiales Symbiont of Amoebae With Ancient Features.</title>
        <authorList>
            <person name="Schulz F."/>
            <person name="Martijn J."/>
            <person name="Wascher F."/>
            <person name="Kostanjsek R."/>
            <person name="Ettema T.J."/>
            <person name="Horn M."/>
        </authorList>
    </citation>
    <scope>NUCLEOTIDE SEQUENCE [LARGE SCALE GENOMIC DNA]</scope>
    <source>
        <strain evidence="2 3">UWC36</strain>
    </source>
</reference>
<accession>A0A0C1MT31</accession>
<protein>
    <recommendedName>
        <fullName evidence="1">MobA/VirD2-like nuclease domain-containing protein</fullName>
    </recommendedName>
</protein>
<feature type="domain" description="MobA/VirD2-like nuclease" evidence="1">
    <location>
        <begin position="131"/>
        <end position="219"/>
    </location>
</feature>
<evidence type="ECO:0000313" key="3">
    <source>
        <dbReference type="Proteomes" id="UP000031258"/>
    </source>
</evidence>
<gene>
    <name evidence="2" type="ORF">NF27_DT00310</name>
</gene>
<dbReference type="AlphaFoldDB" id="A0A0C1MT31"/>
<dbReference type="STRING" id="86105.NF27_DT00310"/>
<name>A0A0C1MT31_9RICK</name>
<dbReference type="EMBL" id="JSWE01000096">
    <property type="protein sequence ID" value="KIE05257.1"/>
    <property type="molecule type" value="Genomic_DNA"/>
</dbReference>
<evidence type="ECO:0000313" key="2">
    <source>
        <dbReference type="EMBL" id="KIE05257.1"/>
    </source>
</evidence>
<comment type="caution">
    <text evidence="2">The sequence shown here is derived from an EMBL/GenBank/DDBJ whole genome shotgun (WGS) entry which is preliminary data.</text>
</comment>
<dbReference type="InterPro" id="IPR005094">
    <property type="entry name" value="Endonuclease_MobA/VirD2"/>
</dbReference>
<dbReference type="Pfam" id="PF11843">
    <property type="entry name" value="DUF3363"/>
    <property type="match status" value="1"/>
</dbReference>
<dbReference type="InterPro" id="IPR021795">
    <property type="entry name" value="DUF3363"/>
</dbReference>
<keyword evidence="3" id="KW-1185">Reference proteome</keyword>
<sequence>MLNFLTSNKGYYMSKNEEQNIELNAKIQKRDKDADFAYLGVKKLGDVIDTVSNNGFTESTNKGWFAKSNARGNSAIVDFTPKLQNSTVIVRYSENKTNGLWRAHGNYLARENSQKDNEKGLGFNNESNTVNIANCLDSWQKANDPRIWKIIISPELGDKLDLKEHTKLFISKLEQDLDTSLSWVAIDHYNTDNPHVHLLIRGIDIEGKKLDINPAYLKQGMRLRSKEVATQQLGYRTEAHASLVRERQIASERFTSLDSAILKRSTETDGYKVFSLETRIPNSDSAKEYRLHLIRRLKKLEELGAVMKLSGNAWRLEPDFKEILGDRGKLSAGLKILDRKRDKMSTPNQDLAYTILKNEGDGIIGRVLGAGLDPDTDKPYLLLEAIDGKAHYITQADRVHAGRLQSDLVEGCFVKLEVKTFESSKKDLVKYINVKDYGHTKVIPNKLIDDYLVDTLKSGNNLIKEPKEEGGFAAEFYAQLNERTEFLKTQEVILNSGENLHPNWKENLDKANVSEVTKDKVVKEWNHERKEQTIVGRIIYCSQASALIEDYKDNIYKVNLTELNTKRLEVGSEICIQSNISIGQDISRTDLNLIDIINKQGYYSQQHYNEELKLQKQNAEREQQKFFLQSEKDIERFTLAHSRRADTWVRLGLLEKNELKQYCLADKDIILTEDIMKEKLNALSEQKTKEVQYHKFDQEFITKESNSQNFTKLDKILISLKDNADIQEAVKDFASAKVLVERNELWNLRDINLLSKEGEQNARSWLEKHGTIELIKALSDKPIEILSTTSPDETKSYVGEILSIATEDKQQNKYLVIDVGREIKALPITQNPQMLKVGQQVNLRVINNRWQAVKHELNKSLDLSR</sequence>
<proteinExistence type="predicted"/>